<gene>
    <name evidence="2" type="ORF">ACFSBT_20655</name>
</gene>
<feature type="transmembrane region" description="Helical" evidence="1">
    <location>
        <begin position="58"/>
        <end position="79"/>
    </location>
</feature>
<comment type="caution">
    <text evidence="2">The sequence shown here is derived from an EMBL/GenBank/DDBJ whole genome shotgun (WGS) entry which is preliminary data.</text>
</comment>
<sequence>MIRAMVVMVVVLVTLAAFFAGVAPVLEEIGDVASNDPTVQSDDTPVNPGIVDRTMSIALVWGPLGFGFAGILFVFVYAIKFERFISGAR</sequence>
<evidence type="ECO:0000313" key="2">
    <source>
        <dbReference type="EMBL" id="MFD1515697.1"/>
    </source>
</evidence>
<proteinExistence type="predicted"/>
<dbReference type="EMBL" id="JBHUDC010000010">
    <property type="protein sequence ID" value="MFD1515697.1"/>
    <property type="molecule type" value="Genomic_DNA"/>
</dbReference>
<protein>
    <submittedName>
        <fullName evidence="2">Uncharacterized protein</fullName>
    </submittedName>
</protein>
<accession>A0ABD6B1L8</accession>
<evidence type="ECO:0000313" key="3">
    <source>
        <dbReference type="Proteomes" id="UP001597187"/>
    </source>
</evidence>
<name>A0ABD6B1L8_9EURY</name>
<dbReference type="AlphaFoldDB" id="A0ABD6B1L8"/>
<keyword evidence="3" id="KW-1185">Reference proteome</keyword>
<keyword evidence="1" id="KW-0472">Membrane</keyword>
<keyword evidence="1" id="KW-0812">Transmembrane</keyword>
<dbReference type="RefSeq" id="WP_250875622.1">
    <property type="nucleotide sequence ID" value="NZ_JALXFV010000010.1"/>
</dbReference>
<reference evidence="2 3" key="1">
    <citation type="journal article" date="2019" name="Int. J. Syst. Evol. Microbiol.">
        <title>The Global Catalogue of Microorganisms (GCM) 10K type strain sequencing project: providing services to taxonomists for standard genome sequencing and annotation.</title>
        <authorList>
            <consortium name="The Broad Institute Genomics Platform"/>
            <consortium name="The Broad Institute Genome Sequencing Center for Infectious Disease"/>
            <person name="Wu L."/>
            <person name="Ma J."/>
        </authorList>
    </citation>
    <scope>NUCLEOTIDE SEQUENCE [LARGE SCALE GENOMIC DNA]</scope>
    <source>
        <strain evidence="2 3">CGMCC 1.12563</strain>
    </source>
</reference>
<keyword evidence="1" id="KW-1133">Transmembrane helix</keyword>
<organism evidence="2 3">
    <name type="scientific">Halomarina rubra</name>
    <dbReference type="NCBI Taxonomy" id="2071873"/>
    <lineage>
        <taxon>Archaea</taxon>
        <taxon>Methanobacteriati</taxon>
        <taxon>Methanobacteriota</taxon>
        <taxon>Stenosarchaea group</taxon>
        <taxon>Halobacteria</taxon>
        <taxon>Halobacteriales</taxon>
        <taxon>Natronomonadaceae</taxon>
        <taxon>Halomarina</taxon>
    </lineage>
</organism>
<evidence type="ECO:0000256" key="1">
    <source>
        <dbReference type="SAM" id="Phobius"/>
    </source>
</evidence>
<dbReference type="Proteomes" id="UP001597187">
    <property type="component" value="Unassembled WGS sequence"/>
</dbReference>